<dbReference type="EMBL" id="CP151800">
    <property type="protein sequence ID" value="WZV96358.1"/>
    <property type="molecule type" value="Genomic_DNA"/>
</dbReference>
<proteinExistence type="predicted"/>
<sequence length="183" mass="21123">MLILISNPIKGVPGYLATAESLCYCLPAGIHQIRQGKVMQKYDDLWQAIEVRVRENNDITHIDMTTDSARGDAARQRIAQIFILEVLLARHREKYASSFVPLAGEEALYHLIFKRTGWKPFEVKQLSFIDTLFVLAELFRDENLPAEVRAVLRSQGVKDEPMPTYDFSEKDWAPRENEIFLKR</sequence>
<name>A0ABZ3B1W7_9ENTR</name>
<gene>
    <name evidence="1" type="ORF">AAEY27_11715</name>
</gene>
<reference evidence="1 2" key="1">
    <citation type="submission" date="2024-04" db="EMBL/GenBank/DDBJ databases">
        <title>Kosakonia calanthae sp. nov., a halophilic bacterium isolated from leaves of Calanthe tiplacata.</title>
        <authorList>
            <person name="Wu P."/>
        </authorList>
    </citation>
    <scope>NUCLEOTIDE SEQUENCE [LARGE SCALE GENOMIC DNA]</scope>
    <source>
        <strain evidence="1 2">BYX6</strain>
    </source>
</reference>
<dbReference type="RefSeq" id="WP_342320694.1">
    <property type="nucleotide sequence ID" value="NZ_CP151800.1"/>
</dbReference>
<evidence type="ECO:0008006" key="3">
    <source>
        <dbReference type="Google" id="ProtNLM"/>
    </source>
</evidence>
<accession>A0ABZ3B1W7</accession>
<dbReference type="NCBIfam" id="NF033230">
    <property type="entry name" value="phage_region_01"/>
    <property type="match status" value="1"/>
</dbReference>
<dbReference type="Proteomes" id="UP001466893">
    <property type="component" value="Chromosome"/>
</dbReference>
<evidence type="ECO:0000313" key="1">
    <source>
        <dbReference type="EMBL" id="WZV96358.1"/>
    </source>
</evidence>
<organism evidence="1 2">
    <name type="scientific">Kosakonia calanthes</name>
    <dbReference type="NCBI Taxonomy" id="3139408"/>
    <lineage>
        <taxon>Bacteria</taxon>
        <taxon>Pseudomonadati</taxon>
        <taxon>Pseudomonadota</taxon>
        <taxon>Gammaproteobacteria</taxon>
        <taxon>Enterobacterales</taxon>
        <taxon>Enterobacteriaceae</taxon>
        <taxon>Kosakonia</taxon>
    </lineage>
</organism>
<dbReference type="InterPro" id="IPR059241">
    <property type="entry name" value="SfIV_phage_associated"/>
</dbReference>
<keyword evidence="2" id="KW-1185">Reference proteome</keyword>
<evidence type="ECO:0000313" key="2">
    <source>
        <dbReference type="Proteomes" id="UP001466893"/>
    </source>
</evidence>
<protein>
    <recommendedName>
        <fullName evidence="3">DUF2913 family protein</fullName>
    </recommendedName>
</protein>